<dbReference type="GO" id="GO:0006995">
    <property type="term" value="P:cellular response to nitrogen starvation"/>
    <property type="evidence" value="ECO:0007669"/>
    <property type="project" value="TreeGrafter"/>
</dbReference>
<gene>
    <name evidence="3" type="ORF">RHGRI_016710</name>
</gene>
<keyword evidence="4" id="KW-1185">Reference proteome</keyword>
<feature type="compositionally biased region" description="Basic residues" evidence="2">
    <location>
        <begin position="51"/>
        <end position="60"/>
    </location>
</feature>
<feature type="compositionally biased region" description="Polar residues" evidence="2">
    <location>
        <begin position="641"/>
        <end position="661"/>
    </location>
</feature>
<feature type="region of interest" description="Disordered" evidence="2">
    <location>
        <begin position="637"/>
        <end position="668"/>
    </location>
</feature>
<feature type="region of interest" description="Disordered" evidence="2">
    <location>
        <begin position="1"/>
        <end position="198"/>
    </location>
</feature>
<sequence length="1065" mass="121730">MRLKMRARKRGKSKSKQPESESPEPESESDSQADMPSQKKKDKMCFETTVRGRKGGKIKSKQLESESLEPESESNSQAGMPSQKKKVRGRKRGKMMSKQPESESEPEPESESDWEASMPSQKKKVQERKWRKMKSESDSQAGMLRVRGNTQTQPELRSKSKKSVNVEEEAVTSRSQPVRKRPRQLDDTELTQQGRPALNRSNLQSVIKLLKDTELSPQHVASLKKTPFWLLIQAIVDEKLVSDRCRKFDGVVVKVIKSYQEGTRSFRLGDKNVELTRDDVKLIFGISCGDENMVDRNMKKEETELAQRLQIKEARLSTTTIRQKIKELKGSKEQQDIDDVARLLCLFLCVTLFFSTTGTTANWCHVRYLDNLENVKKYDWTGAIRNYLLKSIHRNHRDLKDLKGCSVLLPVNHAKLKQTAKERNIYSIEIEKVVGEQELPVHDEGEMPVDNEIPDGNEDELPVEQGDEGMTGVEQHEVGGEEYVEKGTGTVPINDETEEKGDELPVEGVKHLNTPMHGSFEPNFGSCKGTTDDEVVLGGEQHKDGEEIWVWIGKGAMPINDDRKDVEQHEVDEEKWVWVEIGAIPVNDEREERIGVVSMHDQDIEKDGEIRGLEDFNTPTHQSFEADCASYKGSIVPDSLGSESQEDNSLSEKCSGSTLAPNSLDEKSLDRMPTASLDNICATIVDQSTKDANAVIDELKKRIENFEKEKKNAEIENMKIQEENQKVLQSQKEEIEVLSRKLEDAEGTKNASDEKEKDLKCLVHDKDIYISTLSKKVQILEKQKVALQKLNKDLEEQIQEYEMHQITQAYGIETEKEVHQVTQKATMQTIKKLQKERDELEEELTILKVHELTQKALAEKGLQSKTELTSPPSKFKRLKARNDRKKNLSEDYVYLQLKRKSPQEEYIDVENCPENVEEQKTKKKKLKNLKPGAETSKLIHPETWVTIQKLWKAANHSTVVWQSAYDLIYIEVGDIENLLFDDSISNRIKEIGNSTILSCKDFVEKMNTVMQQPFCIDCAIVVISIMKKYINNEEQSTQITMEECRQIRAELIHLFLNDTTKSLSH</sequence>
<comment type="caution">
    <text evidence="3">The sequence shown here is derived from an EMBL/GenBank/DDBJ whole genome shotgun (WGS) entry which is preliminary data.</text>
</comment>
<feature type="compositionally biased region" description="Basic residues" evidence="2">
    <location>
        <begin position="121"/>
        <end position="132"/>
    </location>
</feature>
<evidence type="ECO:0008006" key="5">
    <source>
        <dbReference type="Google" id="ProtNLM"/>
    </source>
</evidence>
<dbReference type="GO" id="GO:0034271">
    <property type="term" value="C:phosphatidylinositol 3-kinase complex, class III, type I"/>
    <property type="evidence" value="ECO:0007669"/>
    <property type="project" value="TreeGrafter"/>
</dbReference>
<feature type="compositionally biased region" description="Acidic residues" evidence="2">
    <location>
        <begin position="21"/>
        <end position="31"/>
    </location>
</feature>
<feature type="compositionally biased region" description="Acidic residues" evidence="2">
    <location>
        <begin position="102"/>
        <end position="114"/>
    </location>
</feature>
<dbReference type="GO" id="GO:0030674">
    <property type="term" value="F:protein-macromolecule adaptor activity"/>
    <property type="evidence" value="ECO:0007669"/>
    <property type="project" value="TreeGrafter"/>
</dbReference>
<dbReference type="PANTHER" id="PTHR12768">
    <property type="entry name" value="BECLIN 1"/>
    <property type="match status" value="1"/>
</dbReference>
<dbReference type="EMBL" id="JACTNZ010000006">
    <property type="protein sequence ID" value="KAG5544044.1"/>
    <property type="molecule type" value="Genomic_DNA"/>
</dbReference>
<reference evidence="3 4" key="1">
    <citation type="submission" date="2020-08" db="EMBL/GenBank/DDBJ databases">
        <title>Plant Genome Project.</title>
        <authorList>
            <person name="Zhang R.-G."/>
        </authorList>
    </citation>
    <scope>NUCLEOTIDE SEQUENCE [LARGE SCALE GENOMIC DNA]</scope>
    <source>
        <strain evidence="3">WSP0</strain>
        <tissue evidence="3">Leaf</tissue>
    </source>
</reference>
<dbReference type="GO" id="GO:0043548">
    <property type="term" value="F:phosphatidylinositol 3-kinase binding"/>
    <property type="evidence" value="ECO:0007669"/>
    <property type="project" value="TreeGrafter"/>
</dbReference>
<feature type="compositionally biased region" description="Basic residues" evidence="2">
    <location>
        <begin position="83"/>
        <end position="95"/>
    </location>
</feature>
<dbReference type="GO" id="GO:0034272">
    <property type="term" value="C:phosphatidylinositol 3-kinase complex, class III, type II"/>
    <property type="evidence" value="ECO:0007669"/>
    <property type="project" value="TreeGrafter"/>
</dbReference>
<accession>A0AAV6JV23</accession>
<feature type="coiled-coil region" evidence="1">
    <location>
        <begin position="689"/>
        <end position="850"/>
    </location>
</feature>
<keyword evidence="1" id="KW-0175">Coiled coil</keyword>
<protein>
    <recommendedName>
        <fullName evidence="5">Ubiquitin-like protease family profile domain-containing protein</fullName>
    </recommendedName>
</protein>
<feature type="compositionally biased region" description="Basic residues" evidence="2">
    <location>
        <begin position="1"/>
        <end position="15"/>
    </location>
</feature>
<organism evidence="3 4">
    <name type="scientific">Rhododendron griersonianum</name>
    <dbReference type="NCBI Taxonomy" id="479676"/>
    <lineage>
        <taxon>Eukaryota</taxon>
        <taxon>Viridiplantae</taxon>
        <taxon>Streptophyta</taxon>
        <taxon>Embryophyta</taxon>
        <taxon>Tracheophyta</taxon>
        <taxon>Spermatophyta</taxon>
        <taxon>Magnoliopsida</taxon>
        <taxon>eudicotyledons</taxon>
        <taxon>Gunneridae</taxon>
        <taxon>Pentapetalae</taxon>
        <taxon>asterids</taxon>
        <taxon>Ericales</taxon>
        <taxon>Ericaceae</taxon>
        <taxon>Ericoideae</taxon>
        <taxon>Rhodoreae</taxon>
        <taxon>Rhododendron</taxon>
    </lineage>
</organism>
<dbReference type="GO" id="GO:0000045">
    <property type="term" value="P:autophagosome assembly"/>
    <property type="evidence" value="ECO:0007669"/>
    <property type="project" value="TreeGrafter"/>
</dbReference>
<proteinExistence type="predicted"/>
<dbReference type="GO" id="GO:0045324">
    <property type="term" value="P:late endosome to vacuole transport"/>
    <property type="evidence" value="ECO:0007669"/>
    <property type="project" value="TreeGrafter"/>
</dbReference>
<evidence type="ECO:0000256" key="1">
    <source>
        <dbReference type="SAM" id="Coils"/>
    </source>
</evidence>
<dbReference type="GO" id="GO:0000407">
    <property type="term" value="C:phagophore assembly site"/>
    <property type="evidence" value="ECO:0007669"/>
    <property type="project" value="TreeGrafter"/>
</dbReference>
<dbReference type="PANTHER" id="PTHR12768:SF4">
    <property type="entry name" value="BECLIN-1"/>
    <property type="match status" value="1"/>
</dbReference>
<evidence type="ECO:0000313" key="3">
    <source>
        <dbReference type="EMBL" id="KAG5544044.1"/>
    </source>
</evidence>
<dbReference type="GO" id="GO:0000423">
    <property type="term" value="P:mitophagy"/>
    <property type="evidence" value="ECO:0007669"/>
    <property type="project" value="TreeGrafter"/>
</dbReference>
<dbReference type="InterPro" id="IPR007243">
    <property type="entry name" value="Atg6/Beclin"/>
</dbReference>
<dbReference type="AlphaFoldDB" id="A0AAV6JV23"/>
<evidence type="ECO:0000256" key="2">
    <source>
        <dbReference type="SAM" id="MobiDB-lite"/>
    </source>
</evidence>
<name>A0AAV6JV23_9ERIC</name>
<dbReference type="Proteomes" id="UP000823749">
    <property type="component" value="Chromosome 6"/>
</dbReference>
<evidence type="ECO:0000313" key="4">
    <source>
        <dbReference type="Proteomes" id="UP000823749"/>
    </source>
</evidence>